<proteinExistence type="predicted"/>
<sequence length="318" mass="37487">MQKHIFALFSIIFLFFGCKEEDKLEKEISKLEVSLSISRFDKEFSEAKPNDLPELRVKYPYLFPAPDSVWVKKMQDTIQQELMQEVSSEFLDFKVESLQLADFYKHVKYYFPKYKIPHIITVTNDVDYNNRIILADSLLFIGLDNYLGQDHRFYSSIQRYISQGMDRSYIVSNIASVFANKAVPKPRDRTFLAQIIYYGKELYLKDKLLPNATDAIKIGYTEEQLNWAIANEEPIWRNFVEQEYLYSTNNNLRKRFLDPAPFSKFGLELDKESPGRIGRYIGWQIVKSFMEKNDLSLVQLMPVTAEEIFKKSNYKPKK</sequence>
<name>A0A495DTF3_9FLAO</name>
<dbReference type="EMBL" id="RBIQ01000011">
    <property type="protein sequence ID" value="RKR07793.1"/>
    <property type="molecule type" value="Genomic_DNA"/>
</dbReference>
<dbReference type="PROSITE" id="PS51257">
    <property type="entry name" value="PROKAR_LIPOPROTEIN"/>
    <property type="match status" value="1"/>
</dbReference>
<dbReference type="OrthoDB" id="976022at2"/>
<gene>
    <name evidence="1" type="ORF">CLV91_2976</name>
</gene>
<reference evidence="1 2" key="1">
    <citation type="submission" date="2018-10" db="EMBL/GenBank/DDBJ databases">
        <title>Genomic Encyclopedia of Archaeal and Bacterial Type Strains, Phase II (KMG-II): from individual species to whole genera.</title>
        <authorList>
            <person name="Goeker M."/>
        </authorList>
    </citation>
    <scope>NUCLEOTIDE SEQUENCE [LARGE SCALE GENOMIC DNA]</scope>
    <source>
        <strain evidence="1 2">DSM 25230</strain>
    </source>
</reference>
<protein>
    <submittedName>
        <fullName evidence="1">Protein involved in gliding motility GldB</fullName>
    </submittedName>
</protein>
<dbReference type="InterPro" id="IPR019853">
    <property type="entry name" value="GldB-like"/>
</dbReference>
<dbReference type="RefSeq" id="WP_121069042.1">
    <property type="nucleotide sequence ID" value="NZ_RBIQ01000011.1"/>
</dbReference>
<dbReference type="NCBIfam" id="TIGR03514">
    <property type="entry name" value="GldB_lipo"/>
    <property type="match status" value="1"/>
</dbReference>
<evidence type="ECO:0000313" key="1">
    <source>
        <dbReference type="EMBL" id="RKR07793.1"/>
    </source>
</evidence>
<comment type="caution">
    <text evidence="1">The sequence shown here is derived from an EMBL/GenBank/DDBJ whole genome shotgun (WGS) entry which is preliminary data.</text>
</comment>
<accession>A0A495DTF3</accession>
<dbReference type="Proteomes" id="UP000269412">
    <property type="component" value="Unassembled WGS sequence"/>
</dbReference>
<keyword evidence="2" id="KW-1185">Reference proteome</keyword>
<dbReference type="AlphaFoldDB" id="A0A495DTF3"/>
<evidence type="ECO:0000313" key="2">
    <source>
        <dbReference type="Proteomes" id="UP000269412"/>
    </source>
</evidence>
<organism evidence="1 2">
    <name type="scientific">Maribacter vaceletii</name>
    <dbReference type="NCBI Taxonomy" id="1206816"/>
    <lineage>
        <taxon>Bacteria</taxon>
        <taxon>Pseudomonadati</taxon>
        <taxon>Bacteroidota</taxon>
        <taxon>Flavobacteriia</taxon>
        <taxon>Flavobacteriales</taxon>
        <taxon>Flavobacteriaceae</taxon>
        <taxon>Maribacter</taxon>
    </lineage>
</organism>
<dbReference type="Pfam" id="PF25594">
    <property type="entry name" value="GldB_lipo"/>
    <property type="match status" value="1"/>
</dbReference>